<reference evidence="1" key="1">
    <citation type="submission" date="2018-06" db="EMBL/GenBank/DDBJ databases">
        <authorList>
            <person name="Ashton P.M."/>
            <person name="Dallman T."/>
            <person name="Nair S."/>
            <person name="De Pinna E."/>
            <person name="Peters T."/>
            <person name="Grant K."/>
        </authorList>
    </citation>
    <scope>NUCLEOTIDE SEQUENCE</scope>
    <source>
        <strain evidence="1">492553</strain>
    </source>
</reference>
<gene>
    <name evidence="1" type="ORF">DPR94_17995</name>
</gene>
<dbReference type="AlphaFoldDB" id="A0A5W2RNP4"/>
<protein>
    <submittedName>
        <fullName evidence="1">Uncharacterized protein</fullName>
    </submittedName>
</protein>
<dbReference type="EMBL" id="AAHINV010000016">
    <property type="protein sequence ID" value="EBW5074621.1"/>
    <property type="molecule type" value="Genomic_DNA"/>
</dbReference>
<proteinExistence type="predicted"/>
<evidence type="ECO:0000313" key="1">
    <source>
        <dbReference type="EMBL" id="EBW5074621.1"/>
    </source>
</evidence>
<name>A0A5W2RNP4_SALET</name>
<sequence>MSLFSQKSRPEMVATIYGSSQAQLSERLGIVMRCDARFTAGIKKPRFSRGSLNGLCTLQWCLFHALRVDVFLQRSQ</sequence>
<accession>A0A5W2RNP4</accession>
<organism evidence="1">
    <name type="scientific">Salmonella enterica subsp. enterica serovar Kentucky</name>
    <dbReference type="NCBI Taxonomy" id="192955"/>
    <lineage>
        <taxon>Bacteria</taxon>
        <taxon>Pseudomonadati</taxon>
        <taxon>Pseudomonadota</taxon>
        <taxon>Gammaproteobacteria</taxon>
        <taxon>Enterobacterales</taxon>
        <taxon>Enterobacteriaceae</taxon>
        <taxon>Salmonella</taxon>
    </lineage>
</organism>
<comment type="caution">
    <text evidence="1">The sequence shown here is derived from an EMBL/GenBank/DDBJ whole genome shotgun (WGS) entry which is preliminary data.</text>
</comment>